<proteinExistence type="predicted"/>
<sequence>MRADTEDRAPLRVLADQRAVGEALAAALTIQGLPARGEVWGAPSDVDDGPDEPDVPGRAAGPRGAAAQVAGVICCAVDDGLALAHLRAYLARSLRAWVVVVDPPSDARWGALYASGACEVVSTGRGLADLVSAVQRSSTDDTRRATQALFRDWVTSCPVEAGILESLTGMPASGRAALRRLDHGGSGTATGGSRPDADGVTEVTEAVEAVEGSFLLTAIDRLGVADELAAAAALRALDASPLFEHSPGRSGAWL</sequence>
<feature type="region of interest" description="Disordered" evidence="1">
    <location>
        <begin position="39"/>
        <end position="61"/>
    </location>
</feature>
<comment type="caution">
    <text evidence="2">The sequence shown here is derived from an EMBL/GenBank/DDBJ whole genome shotgun (WGS) entry which is preliminary data.</text>
</comment>
<name>A0ABR6U6E9_9ACTN</name>
<evidence type="ECO:0000313" key="2">
    <source>
        <dbReference type="EMBL" id="MBC2959997.1"/>
    </source>
</evidence>
<gene>
    <name evidence="2" type="ORF">H7344_06785</name>
</gene>
<organism evidence="2 3">
    <name type="scientific">Nocardioides deserti</name>
    <dbReference type="NCBI Taxonomy" id="1588644"/>
    <lineage>
        <taxon>Bacteria</taxon>
        <taxon>Bacillati</taxon>
        <taxon>Actinomycetota</taxon>
        <taxon>Actinomycetes</taxon>
        <taxon>Propionibacteriales</taxon>
        <taxon>Nocardioidaceae</taxon>
        <taxon>Nocardioides</taxon>
    </lineage>
</organism>
<dbReference type="EMBL" id="JACMYC010000003">
    <property type="protein sequence ID" value="MBC2959997.1"/>
    <property type="molecule type" value="Genomic_DNA"/>
</dbReference>
<evidence type="ECO:0000313" key="3">
    <source>
        <dbReference type="Proteomes" id="UP000604001"/>
    </source>
</evidence>
<keyword evidence="3" id="KW-1185">Reference proteome</keyword>
<dbReference type="Proteomes" id="UP000604001">
    <property type="component" value="Unassembled WGS sequence"/>
</dbReference>
<accession>A0ABR6U6E9</accession>
<dbReference type="RefSeq" id="WP_186345253.1">
    <property type="nucleotide sequence ID" value="NZ_BMMR01000003.1"/>
</dbReference>
<feature type="compositionally biased region" description="Acidic residues" evidence="1">
    <location>
        <begin position="45"/>
        <end position="54"/>
    </location>
</feature>
<reference evidence="2 3" key="1">
    <citation type="submission" date="2020-08" db="EMBL/GenBank/DDBJ databases">
        <title>novel species in genus Nocardioides.</title>
        <authorList>
            <person name="Zhang G."/>
        </authorList>
    </citation>
    <scope>NUCLEOTIDE SEQUENCE [LARGE SCALE GENOMIC DNA]</scope>
    <source>
        <strain evidence="2 3">SC8A-24</strain>
    </source>
</reference>
<evidence type="ECO:0000256" key="1">
    <source>
        <dbReference type="SAM" id="MobiDB-lite"/>
    </source>
</evidence>
<protein>
    <submittedName>
        <fullName evidence="2">Uncharacterized protein</fullName>
    </submittedName>
</protein>